<evidence type="ECO:0000313" key="3">
    <source>
        <dbReference type="EMBL" id="AKN36705.1"/>
    </source>
</evidence>
<dbReference type="EMBL" id="KP795506">
    <property type="protein sequence ID" value="AKN36705.1"/>
    <property type="molecule type" value="Genomic_DNA"/>
</dbReference>
<accession>A0A0H3ZL13</accession>
<dbReference type="Pfam" id="PF08775">
    <property type="entry name" value="ParB"/>
    <property type="match status" value="1"/>
</dbReference>
<name>A0A0H3ZL13_9VIBR</name>
<evidence type="ECO:0000256" key="1">
    <source>
        <dbReference type="ARBA" id="ARBA00023125"/>
    </source>
</evidence>
<dbReference type="InterPro" id="IPR014884">
    <property type="entry name" value="ParB_fam_C"/>
</dbReference>
<keyword evidence="1" id="KW-0238">DNA-binding</keyword>
<dbReference type="Gene3D" id="1.10.10.2830">
    <property type="match status" value="1"/>
</dbReference>
<reference evidence="3" key="1">
    <citation type="journal article" date="2015" name="MBio">
        <title>Eco-Evolutionary Dynamics of Episomes among Ecologically Cohesive Bacterial Populations.</title>
        <authorList>
            <person name="Xue H."/>
            <person name="Cordero O.X."/>
            <person name="Camas F.M."/>
            <person name="Trimble W."/>
            <person name="Meyer F."/>
            <person name="Guglielmini J."/>
            <person name="Rocha E.P."/>
            <person name="Polz M.F."/>
        </authorList>
    </citation>
    <scope>NUCLEOTIDE SEQUENCE</scope>
    <source>
        <strain evidence="3">1F_146</strain>
    </source>
</reference>
<proteinExistence type="predicted"/>
<sequence length="337" mass="38302">MKRPNKKGNLSIGSGLSLSNKNAPMIKTIKFGQTDYKARHVIIPSAELESKTIAHPLNTRHQESLTLEAVRDIYPEVLAEGIKQEGVAYFNKELERYELFDATRRRFCGIKAGRDLPLWVLDELPSAKDIAAYVELTQKVRFFSWREVGMKYLNYAEEQGISSDDLVQIGKEFGVSIVTIRKKLNAAKLNKALIESFPDCEGIPTTFYTRLGKIERTLAKTKLSVETFVENELASFNTKATDVSDIQAKLLEYYETKLELLVDDESKPQQKVEELAIYGNKNTYARLKTSADGRKKSFEFSRLPKELTEDIESYIRQKLSKTIETSPKVKMPSPLLS</sequence>
<evidence type="ECO:0000259" key="2">
    <source>
        <dbReference type="Pfam" id="PF08775"/>
    </source>
</evidence>
<dbReference type="CDD" id="cd16394">
    <property type="entry name" value="sopB_N"/>
    <property type="match status" value="1"/>
</dbReference>
<dbReference type="GO" id="GO:0003677">
    <property type="term" value="F:DNA binding"/>
    <property type="evidence" value="ECO:0007669"/>
    <property type="project" value="UniProtKB-KW"/>
</dbReference>
<dbReference type="AlphaFoldDB" id="A0A0H3ZL13"/>
<dbReference type="PANTHER" id="PTHR38973:SF1">
    <property type="entry name" value="PLASMID PARTITION PROTEIN B"/>
    <property type="match status" value="1"/>
</dbReference>
<organism evidence="3">
    <name type="scientific">Vibrio tasmaniensis</name>
    <dbReference type="NCBI Taxonomy" id="212663"/>
    <lineage>
        <taxon>Bacteria</taxon>
        <taxon>Pseudomonadati</taxon>
        <taxon>Pseudomonadota</taxon>
        <taxon>Gammaproteobacteria</taxon>
        <taxon>Vibrionales</taxon>
        <taxon>Vibrionaceae</taxon>
        <taxon>Vibrio</taxon>
    </lineage>
</organism>
<feature type="domain" description="ParB protein family C-terminal" evidence="2">
    <location>
        <begin position="197"/>
        <end position="318"/>
    </location>
</feature>
<dbReference type="PANTHER" id="PTHR38973">
    <property type="entry name" value="PLASMID PARTITIONING CONTROL PROTEIN-RELATED"/>
    <property type="match status" value="1"/>
</dbReference>
<protein>
    <submittedName>
        <fullName evidence="3">Chromosome (Plasmid) partitioning protein ParB</fullName>
    </submittedName>
</protein>